<evidence type="ECO:0000313" key="3">
    <source>
        <dbReference type="EMBL" id="MDC0749224.1"/>
    </source>
</evidence>
<gene>
    <name evidence="3" type="ORF">POL67_48295</name>
</gene>
<evidence type="ECO:0000259" key="2">
    <source>
        <dbReference type="PROSITE" id="PS51782"/>
    </source>
</evidence>
<evidence type="ECO:0000256" key="1">
    <source>
        <dbReference type="SAM" id="MobiDB-lite"/>
    </source>
</evidence>
<dbReference type="EMBL" id="JAQNDO010000001">
    <property type="protein sequence ID" value="MDC0749224.1"/>
    <property type="molecule type" value="Genomic_DNA"/>
</dbReference>
<dbReference type="Gene3D" id="3.10.350.10">
    <property type="entry name" value="LysM domain"/>
    <property type="match status" value="1"/>
</dbReference>
<keyword evidence="4" id="KW-1185">Reference proteome</keyword>
<dbReference type="Pfam" id="PF01476">
    <property type="entry name" value="LysM"/>
    <property type="match status" value="1"/>
</dbReference>
<feature type="domain" description="LysM" evidence="2">
    <location>
        <begin position="37"/>
        <end position="86"/>
    </location>
</feature>
<sequence>MLRQGLGRRHGPRRIPLAGVATALALLLVPARPAGAFPHVVRAGETLAQIAERVYGRVEMEQILVSANALDAGRGLSIVPGMRLEIPSVGHHRVAAGETWTSLADTLLGHPDRSDVLALTNEAKPWIQPTEGQEIRVPYNLRYVAGPGDSTLTVAYRFLGQRDKAWMLDRYNRLGGEALQRGDVVLVPLTELELTAEGKALAASAGALVRSEGAGRAREAQRRVDTDLPQLAADVRNGRYVDAVARASRMLGSGDLSRTQLAQIHQRLVEAYVALDAQGLAETSCLAWREADPAIVLDPIELSPKIVRACTNASTLGAAAPPPSVIPSASASAAPTAPRRAPAGGR</sequence>
<protein>
    <submittedName>
        <fullName evidence="3">LysM domain-containing protein</fullName>
    </submittedName>
</protein>
<feature type="compositionally biased region" description="Low complexity" evidence="1">
    <location>
        <begin position="326"/>
        <end position="346"/>
    </location>
</feature>
<accession>A0ABT5F555</accession>
<dbReference type="RefSeq" id="WP_271928813.1">
    <property type="nucleotide sequence ID" value="NZ_JAQNDO010000001.1"/>
</dbReference>
<dbReference type="PROSITE" id="PS51782">
    <property type="entry name" value="LYSM"/>
    <property type="match status" value="1"/>
</dbReference>
<evidence type="ECO:0000313" key="4">
    <source>
        <dbReference type="Proteomes" id="UP001221411"/>
    </source>
</evidence>
<dbReference type="InterPro" id="IPR018392">
    <property type="entry name" value="LysM"/>
</dbReference>
<dbReference type="Proteomes" id="UP001221411">
    <property type="component" value="Unassembled WGS sequence"/>
</dbReference>
<comment type="caution">
    <text evidence="3">The sequence shown here is derived from an EMBL/GenBank/DDBJ whole genome shotgun (WGS) entry which is preliminary data.</text>
</comment>
<feature type="region of interest" description="Disordered" evidence="1">
    <location>
        <begin position="318"/>
        <end position="346"/>
    </location>
</feature>
<proteinExistence type="predicted"/>
<reference evidence="3 4" key="1">
    <citation type="submission" date="2022-11" db="EMBL/GenBank/DDBJ databases">
        <title>Minimal conservation of predation-associated metabolite biosynthetic gene clusters underscores biosynthetic potential of Myxococcota including descriptions for ten novel species: Archangium lansinium sp. nov., Myxococcus landrumus sp. nov., Nannocystis bai.</title>
        <authorList>
            <person name="Ahearne A."/>
            <person name="Stevens C."/>
            <person name="Dowd S."/>
        </authorList>
    </citation>
    <scope>NUCLEOTIDE SEQUENCE [LARGE SCALE GENOMIC DNA]</scope>
    <source>
        <strain evidence="3 4">RJM3</strain>
    </source>
</reference>
<name>A0ABT5F555_9BACT</name>
<dbReference type="InterPro" id="IPR036779">
    <property type="entry name" value="LysM_dom_sf"/>
</dbReference>
<organism evidence="3 4">
    <name type="scientific">Polyangium mundeleinium</name>
    <dbReference type="NCBI Taxonomy" id="2995306"/>
    <lineage>
        <taxon>Bacteria</taxon>
        <taxon>Pseudomonadati</taxon>
        <taxon>Myxococcota</taxon>
        <taxon>Polyangia</taxon>
        <taxon>Polyangiales</taxon>
        <taxon>Polyangiaceae</taxon>
        <taxon>Polyangium</taxon>
    </lineage>
</organism>
<dbReference type="CDD" id="cd00118">
    <property type="entry name" value="LysM"/>
    <property type="match status" value="1"/>
</dbReference>